<dbReference type="Proteomes" id="UP001180087">
    <property type="component" value="Chromosome"/>
</dbReference>
<proteinExistence type="predicted"/>
<reference evidence="1" key="1">
    <citation type="submission" date="2023-06" db="EMBL/GenBank/DDBJ databases">
        <title>A Treasure from Seagulls: Isolation and Description of Aciduricobacillus qingdaonensis gen. nov., sp. nov., a Rare Obligately Uric Acid-utilizing Member in the Family Bacillaceae.</title>
        <authorList>
            <person name="Liu W."/>
            <person name="Wang B."/>
        </authorList>
    </citation>
    <scope>NUCLEOTIDE SEQUENCE</scope>
    <source>
        <strain evidence="1">44XB</strain>
    </source>
</reference>
<name>A0ABY9KXI3_9BACI</name>
<evidence type="ECO:0000313" key="1">
    <source>
        <dbReference type="EMBL" id="WLV25467.1"/>
    </source>
</evidence>
<keyword evidence="2" id="KW-1185">Reference proteome</keyword>
<sequence length="40" mass="4614">MSKRKWIKKAIKYGPIVYAAYKKYKNKKNGQGAGKTSRHS</sequence>
<dbReference type="EMBL" id="CP129113">
    <property type="protein sequence ID" value="WLV25467.1"/>
    <property type="molecule type" value="Genomic_DNA"/>
</dbReference>
<protein>
    <submittedName>
        <fullName evidence="1">Uncharacterized protein</fullName>
    </submittedName>
</protein>
<accession>A0ABY9KXI3</accession>
<organism evidence="1 2">
    <name type="scientific">Aciduricibacillus chroicocephali</name>
    <dbReference type="NCBI Taxonomy" id="3054939"/>
    <lineage>
        <taxon>Bacteria</taxon>
        <taxon>Bacillati</taxon>
        <taxon>Bacillota</taxon>
        <taxon>Bacilli</taxon>
        <taxon>Bacillales</taxon>
        <taxon>Bacillaceae</taxon>
        <taxon>Aciduricibacillus</taxon>
    </lineage>
</organism>
<gene>
    <name evidence="1" type="ORF">QR721_04455</name>
</gene>
<dbReference type="RefSeq" id="WP_348029257.1">
    <property type="nucleotide sequence ID" value="NZ_CP129113.1"/>
</dbReference>
<evidence type="ECO:0000313" key="2">
    <source>
        <dbReference type="Proteomes" id="UP001180087"/>
    </source>
</evidence>